<reference evidence="3" key="1">
    <citation type="journal article" date="2019" name="Int. J. Syst. Evol. Microbiol.">
        <title>The Global Catalogue of Microorganisms (GCM) 10K type strain sequencing project: providing services to taxonomists for standard genome sequencing and annotation.</title>
        <authorList>
            <consortium name="The Broad Institute Genomics Platform"/>
            <consortium name="The Broad Institute Genome Sequencing Center for Infectious Disease"/>
            <person name="Wu L."/>
            <person name="Ma J."/>
        </authorList>
    </citation>
    <scope>NUCLEOTIDE SEQUENCE [LARGE SCALE GENOMIC DNA]</scope>
    <source>
        <strain evidence="3">JCM 17688</strain>
    </source>
</reference>
<comment type="caution">
    <text evidence="2">The sequence shown here is derived from an EMBL/GenBank/DDBJ whole genome shotgun (WGS) entry which is preliminary data.</text>
</comment>
<gene>
    <name evidence="2" type="ORF">GCM10023147_36630</name>
</gene>
<dbReference type="RefSeq" id="WP_344998675.1">
    <property type="nucleotide sequence ID" value="NZ_BAABFR010000069.1"/>
</dbReference>
<feature type="region of interest" description="Disordered" evidence="1">
    <location>
        <begin position="1"/>
        <end position="26"/>
    </location>
</feature>
<dbReference type="InterPro" id="IPR012440">
    <property type="entry name" value="DUF1641"/>
</dbReference>
<protein>
    <recommendedName>
        <fullName evidence="4">DUF1641 domain-containing protein</fullName>
    </recommendedName>
</protein>
<accession>A0ABP8K2T9</accession>
<keyword evidence="3" id="KW-1185">Reference proteome</keyword>
<feature type="compositionally biased region" description="Polar residues" evidence="1">
    <location>
        <begin position="1"/>
        <end position="22"/>
    </location>
</feature>
<evidence type="ECO:0000313" key="2">
    <source>
        <dbReference type="EMBL" id="GAA4399366.1"/>
    </source>
</evidence>
<sequence>MTVVTGVSDSPAQSGDSPNQPLGPTPEQRLAARLNDPVVADSLLTLLDHADLLAVLVVGLDQLVARSEVIGDSVLGGIAELRGAVQTTDAERRLDPAAIAQAMAAVGMVLPKVMPGIVAAVESGAADRLLGSPGVPGAIDDVDLVFSGVAEGSKRFRSNPVRIRGLMSATKAFRNPDVQRALSYFATITKSIGERLAERRAP</sequence>
<dbReference type="EMBL" id="BAABFR010000069">
    <property type="protein sequence ID" value="GAA4399366.1"/>
    <property type="molecule type" value="Genomic_DNA"/>
</dbReference>
<evidence type="ECO:0000313" key="3">
    <source>
        <dbReference type="Proteomes" id="UP001500635"/>
    </source>
</evidence>
<evidence type="ECO:0000256" key="1">
    <source>
        <dbReference type="SAM" id="MobiDB-lite"/>
    </source>
</evidence>
<name>A0ABP8K2T9_9ACTN</name>
<proteinExistence type="predicted"/>
<organism evidence="2 3">
    <name type="scientific">Tsukamurella soli</name>
    <dbReference type="NCBI Taxonomy" id="644556"/>
    <lineage>
        <taxon>Bacteria</taxon>
        <taxon>Bacillati</taxon>
        <taxon>Actinomycetota</taxon>
        <taxon>Actinomycetes</taxon>
        <taxon>Mycobacteriales</taxon>
        <taxon>Tsukamurellaceae</taxon>
        <taxon>Tsukamurella</taxon>
    </lineage>
</organism>
<dbReference type="Proteomes" id="UP001500635">
    <property type="component" value="Unassembled WGS sequence"/>
</dbReference>
<evidence type="ECO:0008006" key="4">
    <source>
        <dbReference type="Google" id="ProtNLM"/>
    </source>
</evidence>
<dbReference type="Pfam" id="PF07849">
    <property type="entry name" value="DUF1641"/>
    <property type="match status" value="1"/>
</dbReference>